<dbReference type="PANTHER" id="PTHR34220:SF7">
    <property type="entry name" value="SENSOR HISTIDINE KINASE YPDA"/>
    <property type="match status" value="1"/>
</dbReference>
<accession>A0A4U9W8N8</accession>
<organism evidence="3 4">
    <name type="scientific">Sphingobacterium thalpophilum</name>
    <dbReference type="NCBI Taxonomy" id="259"/>
    <lineage>
        <taxon>Bacteria</taxon>
        <taxon>Pseudomonadati</taxon>
        <taxon>Bacteroidota</taxon>
        <taxon>Sphingobacteriia</taxon>
        <taxon>Sphingobacteriales</taxon>
        <taxon>Sphingobacteriaceae</taxon>
        <taxon>Sphingobacterium</taxon>
    </lineage>
</organism>
<keyword evidence="3" id="KW-0418">Kinase</keyword>
<feature type="domain" description="Signal transduction histidine kinase internal region" evidence="2">
    <location>
        <begin position="155"/>
        <end position="232"/>
    </location>
</feature>
<keyword evidence="1" id="KW-1133">Transmembrane helix</keyword>
<reference evidence="3 4" key="1">
    <citation type="submission" date="2019-05" db="EMBL/GenBank/DDBJ databases">
        <authorList>
            <consortium name="Pathogen Informatics"/>
        </authorList>
    </citation>
    <scope>NUCLEOTIDE SEQUENCE [LARGE SCALE GENOMIC DNA]</scope>
    <source>
        <strain evidence="3 4">NCTC11429</strain>
    </source>
</reference>
<name>A0A4U9W8N8_9SPHI</name>
<feature type="transmembrane region" description="Helical" evidence="1">
    <location>
        <begin position="76"/>
        <end position="98"/>
    </location>
</feature>
<dbReference type="GO" id="GO:0000155">
    <property type="term" value="F:phosphorelay sensor kinase activity"/>
    <property type="evidence" value="ECO:0007669"/>
    <property type="project" value="InterPro"/>
</dbReference>
<dbReference type="AlphaFoldDB" id="A0A4U9W8N8"/>
<feature type="transmembrane region" description="Helical" evidence="1">
    <location>
        <begin position="34"/>
        <end position="55"/>
    </location>
</feature>
<keyword evidence="1" id="KW-0812">Transmembrane</keyword>
<feature type="transmembrane region" description="Helical" evidence="1">
    <location>
        <begin position="12"/>
        <end position="28"/>
    </location>
</feature>
<dbReference type="Pfam" id="PF06580">
    <property type="entry name" value="His_kinase"/>
    <property type="match status" value="1"/>
</dbReference>
<keyword evidence="3" id="KW-0808">Transferase</keyword>
<sequence>MLKNSYLHRHFFLLIFWAALWFVVWIQVKEDLGARWAFVYTSTVMLAAIGIAHILNDKVLPRAIKTRHMQTFVLRAAGFVLLLAVLISALDLFFILHVQYVMIRKHPGMLFAQFFKAIISSLLMNGTACGIRFYQEHAYIQQKHSQLQQLFLENQLKSLQDQVNPHFMFTVLGHIRLLIKEDSEQANALLLKFSDMLRYQLYESSHFDVPLLRELQYLQDFIAIEKIRRGRELEVDYHWLNGLTELRIKPMVLVCLAENIFKHLSLKVGQPTFVKLFCQQANGRLQFTISHTAYLSTNRRKGLTEGLEQIKKRLDLHYADNYVLSTGSTGDHTTVQLEMDTL</sequence>
<evidence type="ECO:0000313" key="3">
    <source>
        <dbReference type="EMBL" id="VTR55209.1"/>
    </source>
</evidence>
<dbReference type="EC" id="2.7.13.3" evidence="3"/>
<gene>
    <name evidence="3" type="primary">yehU_14</name>
    <name evidence="3" type="ORF">NCTC11429_05259</name>
</gene>
<dbReference type="GeneID" id="78465796"/>
<evidence type="ECO:0000259" key="2">
    <source>
        <dbReference type="Pfam" id="PF06580"/>
    </source>
</evidence>
<protein>
    <submittedName>
        <fullName evidence="3">Probable sensor-like histidine kinase YehU</fullName>
        <ecNumber evidence="3">2.7.13.3</ecNumber>
    </submittedName>
</protein>
<dbReference type="InterPro" id="IPR050640">
    <property type="entry name" value="Bact_2-comp_sensor_kinase"/>
</dbReference>
<evidence type="ECO:0000313" key="4">
    <source>
        <dbReference type="Proteomes" id="UP000308196"/>
    </source>
</evidence>
<dbReference type="EMBL" id="LR590484">
    <property type="protein sequence ID" value="VTR55209.1"/>
    <property type="molecule type" value="Genomic_DNA"/>
</dbReference>
<dbReference type="RefSeq" id="WP_051606509.1">
    <property type="nucleotide sequence ID" value="NZ_LR590484.1"/>
</dbReference>
<evidence type="ECO:0000256" key="1">
    <source>
        <dbReference type="SAM" id="Phobius"/>
    </source>
</evidence>
<proteinExistence type="predicted"/>
<dbReference type="GO" id="GO:0016020">
    <property type="term" value="C:membrane"/>
    <property type="evidence" value="ECO:0007669"/>
    <property type="project" value="InterPro"/>
</dbReference>
<keyword evidence="1" id="KW-0472">Membrane</keyword>
<dbReference type="KEGG" id="stha:NCTC11429_05259"/>
<dbReference type="PANTHER" id="PTHR34220">
    <property type="entry name" value="SENSOR HISTIDINE KINASE YPDA"/>
    <property type="match status" value="1"/>
</dbReference>
<dbReference type="Proteomes" id="UP000308196">
    <property type="component" value="Chromosome"/>
</dbReference>
<dbReference type="STRING" id="1123265.GCA_000686625_00597"/>
<dbReference type="InterPro" id="IPR010559">
    <property type="entry name" value="Sig_transdc_His_kin_internal"/>
</dbReference>